<protein>
    <submittedName>
        <fullName evidence="5">Uncharacterized protein</fullName>
    </submittedName>
</protein>
<keyword evidence="4" id="KW-1133">Transmembrane helix</keyword>
<keyword evidence="4" id="KW-0472">Membrane</keyword>
<dbReference type="AlphaFoldDB" id="A0AAD5K0A2"/>
<keyword evidence="4" id="KW-0812">Transmembrane</keyword>
<evidence type="ECO:0000256" key="3">
    <source>
        <dbReference type="SAM" id="MobiDB-lite"/>
    </source>
</evidence>
<dbReference type="Proteomes" id="UP001209540">
    <property type="component" value="Unassembled WGS sequence"/>
</dbReference>
<name>A0AAD5K0A2_9FUNG</name>
<feature type="transmembrane region" description="Helical" evidence="4">
    <location>
        <begin position="648"/>
        <end position="667"/>
    </location>
</feature>
<reference evidence="5" key="2">
    <citation type="submission" date="2023-02" db="EMBL/GenBank/DDBJ databases">
        <authorList>
            <consortium name="DOE Joint Genome Institute"/>
            <person name="Mondo S.J."/>
            <person name="Chang Y."/>
            <person name="Wang Y."/>
            <person name="Ahrendt S."/>
            <person name="Andreopoulos W."/>
            <person name="Barry K."/>
            <person name="Beard J."/>
            <person name="Benny G.L."/>
            <person name="Blankenship S."/>
            <person name="Bonito G."/>
            <person name="Cuomo C."/>
            <person name="Desiro A."/>
            <person name="Gervers K.A."/>
            <person name="Hundley H."/>
            <person name="Kuo A."/>
            <person name="LaButti K."/>
            <person name="Lang B.F."/>
            <person name="Lipzen A."/>
            <person name="O'Donnell K."/>
            <person name="Pangilinan J."/>
            <person name="Reynolds N."/>
            <person name="Sandor L."/>
            <person name="Smith M.W."/>
            <person name="Tsang A."/>
            <person name="Grigoriev I.V."/>
            <person name="Stajich J.E."/>
            <person name="Spatafora J.W."/>
        </authorList>
    </citation>
    <scope>NUCLEOTIDE SEQUENCE</scope>
    <source>
        <strain evidence="5">RSA 2281</strain>
    </source>
</reference>
<feature type="region of interest" description="Disordered" evidence="3">
    <location>
        <begin position="1"/>
        <end position="75"/>
    </location>
</feature>
<evidence type="ECO:0000256" key="4">
    <source>
        <dbReference type="SAM" id="Phobius"/>
    </source>
</evidence>
<gene>
    <name evidence="5" type="ORF">BDA99DRAFT_509520</name>
</gene>
<dbReference type="EMBL" id="JAIXMP010000013">
    <property type="protein sequence ID" value="KAI9263178.1"/>
    <property type="molecule type" value="Genomic_DNA"/>
</dbReference>
<proteinExistence type="predicted"/>
<keyword evidence="1 2" id="KW-0175">Coiled coil</keyword>
<keyword evidence="6" id="KW-1185">Reference proteome</keyword>
<organism evidence="5 6">
    <name type="scientific">Phascolomyces articulosus</name>
    <dbReference type="NCBI Taxonomy" id="60185"/>
    <lineage>
        <taxon>Eukaryota</taxon>
        <taxon>Fungi</taxon>
        <taxon>Fungi incertae sedis</taxon>
        <taxon>Mucoromycota</taxon>
        <taxon>Mucoromycotina</taxon>
        <taxon>Mucoromycetes</taxon>
        <taxon>Mucorales</taxon>
        <taxon>Lichtheimiaceae</taxon>
        <taxon>Phascolomyces</taxon>
    </lineage>
</organism>
<comment type="caution">
    <text evidence="5">The sequence shown here is derived from an EMBL/GenBank/DDBJ whole genome shotgun (WGS) entry which is preliminary data.</text>
</comment>
<evidence type="ECO:0000256" key="1">
    <source>
        <dbReference type="ARBA" id="ARBA00023054"/>
    </source>
</evidence>
<evidence type="ECO:0000256" key="2">
    <source>
        <dbReference type="SAM" id="Coils"/>
    </source>
</evidence>
<dbReference type="PANTHER" id="PTHR32123">
    <property type="entry name" value="BICD FAMILY-LIKE CARGO ADAPTER"/>
    <property type="match status" value="1"/>
</dbReference>
<reference evidence="5" key="1">
    <citation type="journal article" date="2022" name="IScience">
        <title>Evolution of zygomycete secretomes and the origins of terrestrial fungal ecologies.</title>
        <authorList>
            <person name="Chang Y."/>
            <person name="Wang Y."/>
            <person name="Mondo S."/>
            <person name="Ahrendt S."/>
            <person name="Andreopoulos W."/>
            <person name="Barry K."/>
            <person name="Beard J."/>
            <person name="Benny G.L."/>
            <person name="Blankenship S."/>
            <person name="Bonito G."/>
            <person name="Cuomo C."/>
            <person name="Desiro A."/>
            <person name="Gervers K.A."/>
            <person name="Hundley H."/>
            <person name="Kuo A."/>
            <person name="LaButti K."/>
            <person name="Lang B.F."/>
            <person name="Lipzen A."/>
            <person name="O'Donnell K."/>
            <person name="Pangilinan J."/>
            <person name="Reynolds N."/>
            <person name="Sandor L."/>
            <person name="Smith M.E."/>
            <person name="Tsang A."/>
            <person name="Grigoriev I.V."/>
            <person name="Stajich J.E."/>
            <person name="Spatafora J.W."/>
        </authorList>
    </citation>
    <scope>NUCLEOTIDE SEQUENCE</scope>
    <source>
        <strain evidence="5">RSA 2281</strain>
    </source>
</reference>
<dbReference type="PANTHER" id="PTHR32123:SF9">
    <property type="entry name" value="PROTEIN SPINDLY"/>
    <property type="match status" value="1"/>
</dbReference>
<accession>A0AAD5K0A2</accession>
<evidence type="ECO:0000313" key="5">
    <source>
        <dbReference type="EMBL" id="KAI9263178.1"/>
    </source>
</evidence>
<evidence type="ECO:0000313" key="6">
    <source>
        <dbReference type="Proteomes" id="UP001209540"/>
    </source>
</evidence>
<sequence length="676" mass="75850">MHLPSELPTPSNSEQLFPRQEKEKNVINMKKQQHPDDLVLLSPSNSYSMSSVRSEGSSSSSSSTSSSQIPGLNNASTPEELAALLKKTYTTLRSKEKDLKLAAEVGRSLLENNLELKAKHDSLLQQQRQRHQQIRHARQNGNKSPELIMMPSTSILTRSKDTHENASRWLQRVDSPGGLSDTSNNSNTMRLIPKQQAHDAIVHMLTEKNKIMEASLNSTLADLNASKNAGNEQVQKLQDEMNWLQHQLDNAAHTIETIEQQRREQQHHKLTHSMAGTSDAELIAQIEELEAENQRLLAAKSTTQSKLDETTQSLNLWQQQVHDCETMATRYKEQQTACQQQANEISRLTVAVEEYRSQLLHYRDDSMMAQDAPDHVDEKVLVQTPNEHDDIRFSHHHQLQLLRAPPTMVPSQSTQTDLLSELERAWTKELGQTATTSSSTHILGCTNDELNSNRAQTLQKQQNSTPLSVNTNDDNLSFTQEYVPLVPNDIRNAWAKELDAVHPLMTRMPSTKHYSSIDNDENKSMTTVGEEEGAEFYPPIPTAAASYNPPLLSPGASSSSSSSSVASPILQSRVPSSYAPSFRPPSVKRCYAGAESIYAQLSTSGGARTGRGGRAFMAAAYHSNKRRLYHHHHPYQQSSFFVMLIQKIWGWYRFSLILFLAVLINLWQGPDAILEK</sequence>
<feature type="compositionally biased region" description="Low complexity" evidence="3">
    <location>
        <begin position="42"/>
        <end position="67"/>
    </location>
</feature>
<dbReference type="InterPro" id="IPR051149">
    <property type="entry name" value="Spindly/BICDR_Dynein_Adapter"/>
</dbReference>
<feature type="coiled-coil region" evidence="2">
    <location>
        <begin position="220"/>
        <end position="306"/>
    </location>
</feature>